<sequence length="115" mass="12874">MTGLSTSINVYTGSTFTIIDSVWEIWDVFAAITLEMTSTSIKVVEEVIAQVTTKVKTMTRAEGDRVQVELGPPRKLPSLPEVQETCDEEVEIDRTGKRRKGKENGEYEFVEGECL</sequence>
<evidence type="ECO:0000313" key="2">
    <source>
        <dbReference type="Proteomes" id="UP001630127"/>
    </source>
</evidence>
<name>A0ABD3ADZ9_9GENT</name>
<keyword evidence="2" id="KW-1185">Reference proteome</keyword>
<reference evidence="1 2" key="1">
    <citation type="submission" date="2024-11" db="EMBL/GenBank/DDBJ databases">
        <title>A near-complete genome assembly of Cinchona calisaya.</title>
        <authorList>
            <person name="Lian D.C."/>
            <person name="Zhao X.W."/>
            <person name="Wei L."/>
        </authorList>
    </citation>
    <scope>NUCLEOTIDE SEQUENCE [LARGE SCALE GENOMIC DNA]</scope>
    <source>
        <tissue evidence="1">Nenye</tissue>
    </source>
</reference>
<gene>
    <name evidence="1" type="ORF">ACH5RR_009105</name>
</gene>
<dbReference type="AlphaFoldDB" id="A0ABD3ADZ9"/>
<comment type="caution">
    <text evidence="1">The sequence shown here is derived from an EMBL/GenBank/DDBJ whole genome shotgun (WGS) entry which is preliminary data.</text>
</comment>
<accession>A0ABD3ADZ9</accession>
<proteinExistence type="predicted"/>
<evidence type="ECO:0000313" key="1">
    <source>
        <dbReference type="EMBL" id="KAL3529783.1"/>
    </source>
</evidence>
<protein>
    <submittedName>
        <fullName evidence="1">Uncharacterized protein</fullName>
    </submittedName>
</protein>
<dbReference type="EMBL" id="JBJUIK010000004">
    <property type="protein sequence ID" value="KAL3529783.1"/>
    <property type="molecule type" value="Genomic_DNA"/>
</dbReference>
<organism evidence="1 2">
    <name type="scientific">Cinchona calisaya</name>
    <dbReference type="NCBI Taxonomy" id="153742"/>
    <lineage>
        <taxon>Eukaryota</taxon>
        <taxon>Viridiplantae</taxon>
        <taxon>Streptophyta</taxon>
        <taxon>Embryophyta</taxon>
        <taxon>Tracheophyta</taxon>
        <taxon>Spermatophyta</taxon>
        <taxon>Magnoliopsida</taxon>
        <taxon>eudicotyledons</taxon>
        <taxon>Gunneridae</taxon>
        <taxon>Pentapetalae</taxon>
        <taxon>asterids</taxon>
        <taxon>lamiids</taxon>
        <taxon>Gentianales</taxon>
        <taxon>Rubiaceae</taxon>
        <taxon>Cinchonoideae</taxon>
        <taxon>Cinchoneae</taxon>
        <taxon>Cinchona</taxon>
    </lineage>
</organism>
<dbReference type="Proteomes" id="UP001630127">
    <property type="component" value="Unassembled WGS sequence"/>
</dbReference>